<evidence type="ECO:0000313" key="7">
    <source>
        <dbReference type="Proteomes" id="UP001497516"/>
    </source>
</evidence>
<keyword evidence="7" id="KW-1185">Reference proteome</keyword>
<evidence type="ECO:0000256" key="2">
    <source>
        <dbReference type="ARBA" id="ARBA00022771"/>
    </source>
</evidence>
<proteinExistence type="predicted"/>
<evidence type="ECO:0000256" key="4">
    <source>
        <dbReference type="PROSITE-ProRule" id="PRU01343"/>
    </source>
</evidence>
<name>A0AAV2DCT0_9ROSI</name>
<dbReference type="EMBL" id="OZ034815">
    <property type="protein sequence ID" value="CAL1371008.1"/>
    <property type="molecule type" value="Genomic_DNA"/>
</dbReference>
<feature type="domain" description="GRF-type" evidence="5">
    <location>
        <begin position="20"/>
        <end position="70"/>
    </location>
</feature>
<reference evidence="6 7" key="1">
    <citation type="submission" date="2024-04" db="EMBL/GenBank/DDBJ databases">
        <authorList>
            <person name="Fracassetti M."/>
        </authorList>
    </citation>
    <scope>NUCLEOTIDE SEQUENCE [LARGE SCALE GENOMIC DNA]</scope>
</reference>
<protein>
    <recommendedName>
        <fullName evidence="5">GRF-type domain-containing protein</fullName>
    </recommendedName>
</protein>
<organism evidence="6 7">
    <name type="scientific">Linum trigynum</name>
    <dbReference type="NCBI Taxonomy" id="586398"/>
    <lineage>
        <taxon>Eukaryota</taxon>
        <taxon>Viridiplantae</taxon>
        <taxon>Streptophyta</taxon>
        <taxon>Embryophyta</taxon>
        <taxon>Tracheophyta</taxon>
        <taxon>Spermatophyta</taxon>
        <taxon>Magnoliopsida</taxon>
        <taxon>eudicotyledons</taxon>
        <taxon>Gunneridae</taxon>
        <taxon>Pentapetalae</taxon>
        <taxon>rosids</taxon>
        <taxon>fabids</taxon>
        <taxon>Malpighiales</taxon>
        <taxon>Linaceae</taxon>
        <taxon>Linum</taxon>
    </lineage>
</organism>
<gene>
    <name evidence="6" type="ORF">LTRI10_LOCUS13095</name>
</gene>
<dbReference type="PROSITE" id="PS51999">
    <property type="entry name" value="ZF_GRF"/>
    <property type="match status" value="1"/>
</dbReference>
<dbReference type="GO" id="GO:0008270">
    <property type="term" value="F:zinc ion binding"/>
    <property type="evidence" value="ECO:0007669"/>
    <property type="project" value="UniProtKB-KW"/>
</dbReference>
<dbReference type="InterPro" id="IPR010666">
    <property type="entry name" value="Znf_GRF"/>
</dbReference>
<keyword evidence="1" id="KW-0479">Metal-binding</keyword>
<keyword evidence="3" id="KW-0862">Zinc</keyword>
<dbReference type="Proteomes" id="UP001497516">
    <property type="component" value="Chromosome 2"/>
</dbReference>
<dbReference type="AlphaFoldDB" id="A0AAV2DCT0"/>
<evidence type="ECO:0000256" key="1">
    <source>
        <dbReference type="ARBA" id="ARBA00022723"/>
    </source>
</evidence>
<evidence type="ECO:0000313" key="6">
    <source>
        <dbReference type="EMBL" id="CAL1371008.1"/>
    </source>
</evidence>
<evidence type="ECO:0000259" key="5">
    <source>
        <dbReference type="PROSITE" id="PS51999"/>
    </source>
</evidence>
<accession>A0AAV2DCT0</accession>
<dbReference type="Pfam" id="PF06839">
    <property type="entry name" value="Zn_ribbon_GRF"/>
    <property type="match status" value="1"/>
</dbReference>
<evidence type="ECO:0000256" key="3">
    <source>
        <dbReference type="ARBA" id="ARBA00022833"/>
    </source>
</evidence>
<keyword evidence="2 4" id="KW-0863">Zinc-finger</keyword>
<sequence>MSKRVSSAATSINNGGVVLCEHNVPVVVKTSGISTNPGRQFYGCPYWQMVNGTECEGKNELSFFRWVERIDDEN</sequence>